<evidence type="ECO:0000256" key="1">
    <source>
        <dbReference type="SAM" id="SignalP"/>
    </source>
</evidence>
<name>A0A084QG31_STAC4</name>
<feature type="signal peptide" evidence="1">
    <location>
        <begin position="1"/>
        <end position="20"/>
    </location>
</feature>
<feature type="chain" id="PRO_5001779274" evidence="1">
    <location>
        <begin position="21"/>
        <end position="112"/>
    </location>
</feature>
<dbReference type="EMBL" id="KL660774">
    <property type="protein sequence ID" value="KFA62916.1"/>
    <property type="molecule type" value="Genomic_DNA"/>
</dbReference>
<gene>
    <name evidence="2" type="ORF">S40285_09973</name>
</gene>
<dbReference type="Proteomes" id="UP000028524">
    <property type="component" value="Unassembled WGS sequence"/>
</dbReference>
<keyword evidence="3" id="KW-1185">Reference proteome</keyword>
<keyword evidence="1" id="KW-0732">Signal</keyword>
<organism evidence="2 3">
    <name type="scientific">Stachybotrys chlorohalonatus (strain IBT 40285)</name>
    <dbReference type="NCBI Taxonomy" id="1283841"/>
    <lineage>
        <taxon>Eukaryota</taxon>
        <taxon>Fungi</taxon>
        <taxon>Dikarya</taxon>
        <taxon>Ascomycota</taxon>
        <taxon>Pezizomycotina</taxon>
        <taxon>Sordariomycetes</taxon>
        <taxon>Hypocreomycetidae</taxon>
        <taxon>Hypocreales</taxon>
        <taxon>Stachybotryaceae</taxon>
        <taxon>Stachybotrys</taxon>
    </lineage>
</organism>
<dbReference type="AlphaFoldDB" id="A0A084QG31"/>
<proteinExistence type="predicted"/>
<reference evidence="2 3" key="1">
    <citation type="journal article" date="2014" name="BMC Genomics">
        <title>Comparative genome sequencing reveals chemotype-specific gene clusters in the toxigenic black mold Stachybotrys.</title>
        <authorList>
            <person name="Semeiks J."/>
            <person name="Borek D."/>
            <person name="Otwinowski Z."/>
            <person name="Grishin N.V."/>
        </authorList>
    </citation>
    <scope>NUCLEOTIDE SEQUENCE [LARGE SCALE GENOMIC DNA]</scope>
    <source>
        <strain evidence="2 3">IBT 40285</strain>
    </source>
</reference>
<evidence type="ECO:0000313" key="2">
    <source>
        <dbReference type="EMBL" id="KFA62916.1"/>
    </source>
</evidence>
<dbReference type="InParanoid" id="A0A084QG31"/>
<sequence length="112" mass="12189">MKLVLLLPVALAASAGKYDGVPTEVNESILVDFSWCRTYNSSGTCGVAQLNHAQRYDCKGDNTQTFVGQNLFVETLCPRPGWNRIASSVKCCGGEPGAYWCAKPSVRPRCKD</sequence>
<accession>A0A084QG31</accession>
<dbReference type="HOGENOM" id="CLU_163483_0_0_1"/>
<dbReference type="OrthoDB" id="5084295at2759"/>
<evidence type="ECO:0000313" key="3">
    <source>
        <dbReference type="Proteomes" id="UP000028524"/>
    </source>
</evidence>
<protein>
    <submittedName>
        <fullName evidence="2">Uncharacterized protein</fullName>
    </submittedName>
</protein>